<reference evidence="2" key="1">
    <citation type="submission" date="2022-11" db="UniProtKB">
        <authorList>
            <consortium name="WormBaseParasite"/>
        </authorList>
    </citation>
    <scope>IDENTIFICATION</scope>
</reference>
<evidence type="ECO:0000313" key="2">
    <source>
        <dbReference type="WBParaSite" id="ACRNAN_scaffold10441.g23109.t1"/>
    </source>
</evidence>
<protein>
    <submittedName>
        <fullName evidence="2">Uncharacterized protein</fullName>
    </submittedName>
</protein>
<evidence type="ECO:0000313" key="1">
    <source>
        <dbReference type="Proteomes" id="UP000887540"/>
    </source>
</evidence>
<dbReference type="Proteomes" id="UP000887540">
    <property type="component" value="Unplaced"/>
</dbReference>
<name>A0A914CFX1_9BILA</name>
<keyword evidence="1" id="KW-1185">Reference proteome</keyword>
<proteinExistence type="predicted"/>
<accession>A0A914CFX1</accession>
<dbReference type="AlphaFoldDB" id="A0A914CFX1"/>
<organism evidence="1 2">
    <name type="scientific">Acrobeloides nanus</name>
    <dbReference type="NCBI Taxonomy" id="290746"/>
    <lineage>
        <taxon>Eukaryota</taxon>
        <taxon>Metazoa</taxon>
        <taxon>Ecdysozoa</taxon>
        <taxon>Nematoda</taxon>
        <taxon>Chromadorea</taxon>
        <taxon>Rhabditida</taxon>
        <taxon>Tylenchina</taxon>
        <taxon>Cephalobomorpha</taxon>
        <taxon>Cephaloboidea</taxon>
        <taxon>Cephalobidae</taxon>
        <taxon>Acrobeloides</taxon>
    </lineage>
</organism>
<dbReference type="WBParaSite" id="ACRNAN_scaffold10441.g23109.t1">
    <property type="protein sequence ID" value="ACRNAN_scaffold10441.g23109.t1"/>
    <property type="gene ID" value="ACRNAN_scaffold10441.g23109"/>
</dbReference>
<sequence length="278" mass="31885">MLTLLQNDRDVILGAINEADLVLSRGAGDFDVNYEDPAVREEIGQRKICDRHLNELSKQWHARTHWTHYFASARASSMNKIVCSIPESIEAHTNGRPVLPSKLQINKNEARAILLKEGLLVHIGLPVCSRHKTWAERTSADVTVHETGHFIYPPTLQDRLSQTPDIVTGINFQGQSEYDPDYCPPRQDVRKAPKQVVSDEICNKFYDFAYSAQIKRVKPHVPYQSQTSRTKRYKSFIGNRLIDYMTKCMAPDAFDVLKEDIIRRNQDESSDMEQKSRN</sequence>